<dbReference type="Pfam" id="PF00583">
    <property type="entry name" value="Acetyltransf_1"/>
    <property type="match status" value="1"/>
</dbReference>
<dbReference type="PROSITE" id="PS51186">
    <property type="entry name" value="GNAT"/>
    <property type="match status" value="1"/>
</dbReference>
<proteinExistence type="predicted"/>
<evidence type="ECO:0000313" key="2">
    <source>
        <dbReference type="EMBL" id="BBF92958.1"/>
    </source>
</evidence>
<dbReference type="InterPro" id="IPR000182">
    <property type="entry name" value="GNAT_dom"/>
</dbReference>
<accession>A0A348G075</accession>
<dbReference type="SUPFAM" id="SSF55729">
    <property type="entry name" value="Acyl-CoA N-acyltransferases (Nat)"/>
    <property type="match status" value="1"/>
</dbReference>
<dbReference type="EMBL" id="AP018907">
    <property type="protein sequence ID" value="BBF92958.1"/>
    <property type="molecule type" value="Genomic_DNA"/>
</dbReference>
<feature type="domain" description="N-acetyltransferase" evidence="1">
    <location>
        <begin position="17"/>
        <end position="160"/>
    </location>
</feature>
<dbReference type="Gene3D" id="3.40.630.30">
    <property type="match status" value="1"/>
</dbReference>
<keyword evidence="3" id="KW-1185">Reference proteome</keyword>
<sequence>MPRHKAAPAATTLIENVSIGPVTADDLVHVTKLDARITGTAKPDYWNRLFEGAKADPPTQVFLVAKCEARLIGFIVGEIRAWEFGSAPCGWIFAITVEPDARLASIGSRLFDAVCARFRDAGVTKVRTMIARDSQLILSFFRSQGMMAGPFVELEKDLDE</sequence>
<dbReference type="GO" id="GO:0016747">
    <property type="term" value="F:acyltransferase activity, transferring groups other than amino-acyl groups"/>
    <property type="evidence" value="ECO:0007669"/>
    <property type="project" value="InterPro"/>
</dbReference>
<dbReference type="InterPro" id="IPR016181">
    <property type="entry name" value="Acyl_CoA_acyltransferase"/>
</dbReference>
<dbReference type="KEGG" id="blag:BLTE_16430"/>
<evidence type="ECO:0000259" key="1">
    <source>
        <dbReference type="PROSITE" id="PS51186"/>
    </source>
</evidence>
<dbReference type="AlphaFoldDB" id="A0A348G075"/>
<protein>
    <recommendedName>
        <fullName evidence="1">N-acetyltransferase domain-containing protein</fullName>
    </recommendedName>
</protein>
<reference evidence="2 3" key="1">
    <citation type="submission" date="2018-08" db="EMBL/GenBank/DDBJ databases">
        <title>Complete genome sequencing of Blastochloris tepida GI.</title>
        <authorList>
            <person name="Tsukatani Y."/>
            <person name="Mori H."/>
        </authorList>
    </citation>
    <scope>NUCLEOTIDE SEQUENCE [LARGE SCALE GENOMIC DNA]</scope>
    <source>
        <strain evidence="2 3">GI</strain>
    </source>
</reference>
<evidence type="ECO:0000313" key="3">
    <source>
        <dbReference type="Proteomes" id="UP000266934"/>
    </source>
</evidence>
<dbReference type="CDD" id="cd04301">
    <property type="entry name" value="NAT_SF"/>
    <property type="match status" value="1"/>
</dbReference>
<organism evidence="2 3">
    <name type="scientific">Blastochloris tepida</name>
    <dbReference type="NCBI Taxonomy" id="2233851"/>
    <lineage>
        <taxon>Bacteria</taxon>
        <taxon>Pseudomonadati</taxon>
        <taxon>Pseudomonadota</taxon>
        <taxon>Alphaproteobacteria</taxon>
        <taxon>Hyphomicrobiales</taxon>
        <taxon>Blastochloridaceae</taxon>
        <taxon>Blastochloris</taxon>
    </lineage>
</organism>
<dbReference type="Proteomes" id="UP000266934">
    <property type="component" value="Chromosome"/>
</dbReference>
<gene>
    <name evidence="2" type="ORF">BLTE_16430</name>
</gene>
<dbReference type="OrthoDB" id="9788850at2"/>
<name>A0A348G075_9HYPH</name>
<dbReference type="RefSeq" id="WP_126399207.1">
    <property type="nucleotide sequence ID" value="NZ_AP018907.1"/>
</dbReference>